<dbReference type="InterPro" id="IPR036737">
    <property type="entry name" value="OmpA-like_sf"/>
</dbReference>
<evidence type="ECO:0000256" key="1">
    <source>
        <dbReference type="PROSITE-ProRule" id="PRU00473"/>
    </source>
</evidence>
<name>A0A1H6FBR3_9GAMM</name>
<dbReference type="InterPro" id="IPR050330">
    <property type="entry name" value="Bact_OuterMem_StrucFunc"/>
</dbReference>
<keyword evidence="1 2" id="KW-0472">Membrane</keyword>
<evidence type="ECO:0000256" key="2">
    <source>
        <dbReference type="SAM" id="Phobius"/>
    </source>
</evidence>
<dbReference type="RefSeq" id="WP_103918337.1">
    <property type="nucleotide sequence ID" value="NZ_FMSV02000032.1"/>
</dbReference>
<organism evidence="5 6">
    <name type="scientific">Candidatus Venteria ishoeyi</name>
    <dbReference type="NCBI Taxonomy" id="1899563"/>
    <lineage>
        <taxon>Bacteria</taxon>
        <taxon>Pseudomonadati</taxon>
        <taxon>Pseudomonadota</taxon>
        <taxon>Gammaproteobacteria</taxon>
        <taxon>Thiotrichales</taxon>
        <taxon>Thiotrichaceae</taxon>
        <taxon>Venteria</taxon>
    </lineage>
</organism>
<evidence type="ECO:0000313" key="4">
    <source>
        <dbReference type="EMBL" id="SEH04251.1"/>
    </source>
</evidence>
<dbReference type="Pfam" id="PF00691">
    <property type="entry name" value="OmpA"/>
    <property type="match status" value="1"/>
</dbReference>
<evidence type="ECO:0000313" key="5">
    <source>
        <dbReference type="EMBL" id="SEH06586.1"/>
    </source>
</evidence>
<dbReference type="PANTHER" id="PTHR30329">
    <property type="entry name" value="STATOR ELEMENT OF FLAGELLAR MOTOR COMPLEX"/>
    <property type="match status" value="1"/>
</dbReference>
<dbReference type="EMBL" id="FMSV02000032">
    <property type="protein sequence ID" value="SEH04251.1"/>
    <property type="molecule type" value="Genomic_DNA"/>
</dbReference>
<dbReference type="AlphaFoldDB" id="A0A1H6FBR3"/>
<dbReference type="PANTHER" id="PTHR30329:SF21">
    <property type="entry name" value="LIPOPROTEIN YIAD-RELATED"/>
    <property type="match status" value="1"/>
</dbReference>
<sequence length="288" mass="32449">MPVTSLNHFSSVSSRSSHVAEENYLVSLSDLIIGLLFVFIIILMGFALNYRHAEQKTQQETQAQQQTRVLLLQEKQHLEQVVSRLTNNDTVRRGLLRDIQSMLKQQGLQVLIDEKNGILRLPETLLFASGEAQLQAVGEQAIQHLGQALKVILPCYSIAPDNLQQHCATMPLDSDLHQARLEAVLIEGHTDDRPIHTPDFKDNWALASARALNTWKALIQVVPALDSLKNPQQQALLSVSAYASRRPVAPQDSAENRRKNRRIDLRFLMATPAPELIQRLSEKLPDRE</sequence>
<keyword evidence="2" id="KW-0812">Transmembrane</keyword>
<dbReference type="OrthoDB" id="9815217at2"/>
<dbReference type="Gene3D" id="3.30.1330.60">
    <property type="entry name" value="OmpA-like domain"/>
    <property type="match status" value="1"/>
</dbReference>
<evidence type="ECO:0000313" key="6">
    <source>
        <dbReference type="Proteomes" id="UP000236724"/>
    </source>
</evidence>
<evidence type="ECO:0000259" key="3">
    <source>
        <dbReference type="PROSITE" id="PS51123"/>
    </source>
</evidence>
<dbReference type="GO" id="GO:0016020">
    <property type="term" value="C:membrane"/>
    <property type="evidence" value="ECO:0007669"/>
    <property type="project" value="UniProtKB-UniRule"/>
</dbReference>
<keyword evidence="2" id="KW-1133">Transmembrane helix</keyword>
<dbReference type="CDD" id="cd07185">
    <property type="entry name" value="OmpA_C-like"/>
    <property type="match status" value="1"/>
</dbReference>
<feature type="domain" description="OmpA-like" evidence="3">
    <location>
        <begin position="114"/>
        <end position="271"/>
    </location>
</feature>
<protein>
    <submittedName>
        <fullName evidence="5">Motility protein B</fullName>
    </submittedName>
</protein>
<accession>A0A1H6FBR3</accession>
<dbReference type="PROSITE" id="PS51123">
    <property type="entry name" value="OMPA_2"/>
    <property type="match status" value="1"/>
</dbReference>
<proteinExistence type="predicted"/>
<dbReference type="EMBL" id="FMSV02000498">
    <property type="protein sequence ID" value="SEH06586.1"/>
    <property type="molecule type" value="Genomic_DNA"/>
</dbReference>
<reference evidence="5 6" key="1">
    <citation type="submission" date="2016-10" db="EMBL/GenBank/DDBJ databases">
        <authorList>
            <person name="de Groot N.N."/>
        </authorList>
    </citation>
    <scope>NUCLEOTIDE SEQUENCE [LARGE SCALE GENOMIC DNA]</scope>
    <source>
        <strain evidence="5">MBHS1</strain>
    </source>
</reference>
<dbReference type="Proteomes" id="UP000236724">
    <property type="component" value="Unassembled WGS sequence"/>
</dbReference>
<gene>
    <name evidence="5" type="primary">motB_2</name>
    <name evidence="4" type="synonym">motB_1</name>
    <name evidence="4" type="ORF">MBHS_00097</name>
    <name evidence="5" type="ORF">MBHS_02449</name>
</gene>
<keyword evidence="6" id="KW-1185">Reference proteome</keyword>
<feature type="transmembrane region" description="Helical" evidence="2">
    <location>
        <begin position="31"/>
        <end position="50"/>
    </location>
</feature>
<dbReference type="InterPro" id="IPR006665">
    <property type="entry name" value="OmpA-like"/>
</dbReference>
<dbReference type="SUPFAM" id="SSF103088">
    <property type="entry name" value="OmpA-like"/>
    <property type="match status" value="1"/>
</dbReference>